<name>A0ABQ7I0L3_9MICR</name>
<organism evidence="2 3">
    <name type="scientific">Astathelohania contejeani</name>
    <dbReference type="NCBI Taxonomy" id="164912"/>
    <lineage>
        <taxon>Eukaryota</taxon>
        <taxon>Fungi</taxon>
        <taxon>Fungi incertae sedis</taxon>
        <taxon>Microsporidia</taxon>
        <taxon>Astathelohaniidae</taxon>
        <taxon>Astathelohania</taxon>
    </lineage>
</organism>
<dbReference type="InterPro" id="IPR019333">
    <property type="entry name" value="INTS3_N"/>
</dbReference>
<dbReference type="Proteomes" id="UP001516464">
    <property type="component" value="Unassembled WGS sequence"/>
</dbReference>
<sequence>MPEIIILKNQIDNDTLINAMHESYKTFEKETSFGTLIKTHYKEVMHTLLYKLLVEFNTGDFNSLIASIRDEFIIINNSLKHLIKYKFVYLTKQACINLIRLVNQLIPFNPHHESLIINLLRNKDVRHDIKVSDEIRSIYIENGKHFNSNLIIFLIYFGIVGMEEYINSEGIDINKALGRDFVIQKVYNGESANFEFLNYPTPKHLLISKIRPDLELNILFMLDNKLNHLNYFYSWLFSHYINTQEVAKDVLRYLSSVYYTNRDNNQLYKIIDAILQKYPKLEFFIFYDLFFHVRNDPTNEIPLKYLIYSHKKKKKAGCYIFNYIYDILQNKERKESFQNYIQESNINTNIFFEESNNEEDTKIISYIFKIKKKGLDYSSVVKYIEQLDFKKFSFLIEDIRNTGLPFIPHNIYYQLIDESITWDNYMQVYFWKILAYQKILLGYDVDSSLIKASNLENELENLEMRDGLEILKNLKK</sequence>
<evidence type="ECO:0000313" key="3">
    <source>
        <dbReference type="Proteomes" id="UP001516464"/>
    </source>
</evidence>
<proteinExistence type="predicted"/>
<accession>A0ABQ7I0L3</accession>
<keyword evidence="3" id="KW-1185">Reference proteome</keyword>
<feature type="domain" description="Integrator complex subunit 3 N-terminal" evidence="1">
    <location>
        <begin position="40"/>
        <end position="149"/>
    </location>
</feature>
<evidence type="ECO:0000259" key="1">
    <source>
        <dbReference type="Pfam" id="PF10189"/>
    </source>
</evidence>
<evidence type="ECO:0000313" key="2">
    <source>
        <dbReference type="EMBL" id="KAF7683949.1"/>
    </source>
</evidence>
<comment type="caution">
    <text evidence="2">The sequence shown here is derived from an EMBL/GenBank/DDBJ whole genome shotgun (WGS) entry which is preliminary data.</text>
</comment>
<dbReference type="EMBL" id="SBIQ01000039">
    <property type="protein sequence ID" value="KAF7683949.1"/>
    <property type="molecule type" value="Genomic_DNA"/>
</dbReference>
<protein>
    <submittedName>
        <fullName evidence="2">Integrator complex subunit 3 like protein</fullName>
    </submittedName>
</protein>
<dbReference type="Pfam" id="PF10189">
    <property type="entry name" value="Ints3_N"/>
    <property type="match status" value="2"/>
</dbReference>
<feature type="domain" description="Integrator complex subunit 3 N-terminal" evidence="1">
    <location>
        <begin position="195"/>
        <end position="262"/>
    </location>
</feature>
<reference evidence="2 3" key="1">
    <citation type="submission" date="2019-01" db="EMBL/GenBank/DDBJ databases">
        <title>Genomes sequencing and comparative genomics of infectious freshwater microsporidia, Cucumispora dikerogammari and Thelohania contejeani.</title>
        <authorList>
            <person name="Cormier A."/>
            <person name="Giraud I."/>
            <person name="Wattier R."/>
            <person name="Teixeira M."/>
            <person name="Grandjean F."/>
            <person name="Rigaud T."/>
            <person name="Cordaux R."/>
        </authorList>
    </citation>
    <scope>NUCLEOTIDE SEQUENCE [LARGE SCALE GENOMIC DNA]</scope>
    <source>
        <strain evidence="2">T1</strain>
        <tissue evidence="2">Spores</tissue>
    </source>
</reference>
<gene>
    <name evidence="2" type="primary">ints3</name>
    <name evidence="2" type="ORF">TCON_0863</name>
</gene>